<dbReference type="Pfam" id="PF02776">
    <property type="entry name" value="TPP_enzyme_N"/>
    <property type="match status" value="1"/>
</dbReference>
<dbReference type="Pfam" id="PF02775">
    <property type="entry name" value="TPP_enzyme_C"/>
    <property type="match status" value="1"/>
</dbReference>
<accession>A0A2M7U0Q8</accession>
<evidence type="ECO:0000256" key="1">
    <source>
        <dbReference type="ARBA" id="ARBA00007812"/>
    </source>
</evidence>
<proteinExistence type="inferred from homology"/>
<dbReference type="Gene3D" id="3.40.50.1220">
    <property type="entry name" value="TPP-binding domain"/>
    <property type="match status" value="1"/>
</dbReference>
<dbReference type="GO" id="GO:0005948">
    <property type="term" value="C:acetolactate synthase complex"/>
    <property type="evidence" value="ECO:0007669"/>
    <property type="project" value="TreeGrafter"/>
</dbReference>
<dbReference type="GO" id="GO:0030976">
    <property type="term" value="F:thiamine pyrophosphate binding"/>
    <property type="evidence" value="ECO:0007669"/>
    <property type="project" value="InterPro"/>
</dbReference>
<dbReference type="CDD" id="cd07035">
    <property type="entry name" value="TPP_PYR_POX_like"/>
    <property type="match status" value="1"/>
</dbReference>
<feature type="domain" description="Thiamine pyrophosphate enzyme TPP-binding" evidence="3">
    <location>
        <begin position="427"/>
        <end position="488"/>
    </location>
</feature>
<evidence type="ECO:0000313" key="5">
    <source>
        <dbReference type="EMBL" id="PIZ63492.1"/>
    </source>
</evidence>
<dbReference type="GO" id="GO:0009099">
    <property type="term" value="P:L-valine biosynthetic process"/>
    <property type="evidence" value="ECO:0007669"/>
    <property type="project" value="TreeGrafter"/>
</dbReference>
<feature type="non-terminal residue" evidence="5">
    <location>
        <position position="504"/>
    </location>
</feature>
<reference evidence="6" key="1">
    <citation type="submission" date="2017-09" db="EMBL/GenBank/DDBJ databases">
        <title>Depth-based differentiation of microbial function through sediment-hosted aquifers and enrichment of novel symbionts in the deep terrestrial subsurface.</title>
        <authorList>
            <person name="Probst A.J."/>
            <person name="Ladd B."/>
            <person name="Jarett J.K."/>
            <person name="Geller-Mcgrath D.E."/>
            <person name="Sieber C.M.K."/>
            <person name="Emerson J.B."/>
            <person name="Anantharaman K."/>
            <person name="Thomas B.C."/>
            <person name="Malmstrom R."/>
            <person name="Stieglmeier M."/>
            <person name="Klingl A."/>
            <person name="Woyke T."/>
            <person name="Ryan C.M."/>
            <person name="Banfield J.F."/>
        </authorList>
    </citation>
    <scope>NUCLEOTIDE SEQUENCE [LARGE SCALE GENOMIC DNA]</scope>
</reference>
<dbReference type="InterPro" id="IPR012001">
    <property type="entry name" value="Thiamin_PyroP_enz_TPP-bd_dom"/>
</dbReference>
<feature type="domain" description="Thiamine pyrophosphate enzyme N-terminal TPP-binding" evidence="4">
    <location>
        <begin position="6"/>
        <end position="109"/>
    </location>
</feature>
<dbReference type="InterPro" id="IPR011766">
    <property type="entry name" value="TPP_enzyme_TPP-bd"/>
</dbReference>
<dbReference type="AlphaFoldDB" id="A0A2M7U0Q8"/>
<keyword evidence="2" id="KW-0786">Thiamine pyrophosphate</keyword>
<sequence length="504" mass="55849">MNKLLTGSDAVAKIFQKEGVRFVFAYPGTSELVLCNAFTNTKGIRLINGRGDKESAFMAAGGSLIKPLLSVALLHGARGSTNAMGAISDAQRNEINTLFIVGLPSTQSMPFLPPHGEGDLIQNLGNFAKKSFEIKKVDVKNAQEYVRIILEAIMCAKTVPNGPVILGIPQDALEKKWVPQDLVNNLALEKKQILSVEKVLDKAARLVNNSLFPVILIDDFLFKVSNAEKILLQFATKIHAPVFQIWYKRGPMMFQRLHKSQSPNFIGSYDVENKNHTEMMERSDLLITIEDRNAYERIIGKLPNGKKLALTSNPEMTRKNNYLKRSDVLIEGNVVDTMMRLIKKLPRKNGSPFGTIKSLKDNTTKSTLSPKYQKLRNDISSGLAHVLRNIAYPVLVDDSQMFGGLLFEQYEKLPEHLRVFGDHGAFIGGGVSLSAGLALCNKNHTVFCTLGDQSCTNAIQGFISAVQENINITYIVCNNGKSVSLIKQFMSQYPKTPDARLISF</sequence>
<dbReference type="GO" id="GO:0050660">
    <property type="term" value="F:flavin adenine dinucleotide binding"/>
    <property type="evidence" value="ECO:0007669"/>
    <property type="project" value="TreeGrafter"/>
</dbReference>
<organism evidence="5 6">
    <name type="scientific">Candidatus Roizmanbacteria bacterium CG_4_10_14_0_2_um_filter_39_13</name>
    <dbReference type="NCBI Taxonomy" id="1974825"/>
    <lineage>
        <taxon>Bacteria</taxon>
        <taxon>Candidatus Roizmaniibacteriota</taxon>
    </lineage>
</organism>
<evidence type="ECO:0000313" key="6">
    <source>
        <dbReference type="Proteomes" id="UP000228503"/>
    </source>
</evidence>
<dbReference type="SUPFAM" id="SSF52467">
    <property type="entry name" value="DHS-like NAD/FAD-binding domain"/>
    <property type="match status" value="1"/>
</dbReference>
<evidence type="ECO:0000259" key="3">
    <source>
        <dbReference type="Pfam" id="PF02775"/>
    </source>
</evidence>
<dbReference type="Proteomes" id="UP000228503">
    <property type="component" value="Unassembled WGS sequence"/>
</dbReference>
<dbReference type="PANTHER" id="PTHR18968">
    <property type="entry name" value="THIAMINE PYROPHOSPHATE ENZYMES"/>
    <property type="match status" value="1"/>
</dbReference>
<evidence type="ECO:0000259" key="4">
    <source>
        <dbReference type="Pfam" id="PF02776"/>
    </source>
</evidence>
<dbReference type="PANTHER" id="PTHR18968:SF13">
    <property type="entry name" value="ACETOLACTATE SYNTHASE CATALYTIC SUBUNIT, MITOCHONDRIAL"/>
    <property type="match status" value="1"/>
</dbReference>
<protein>
    <recommendedName>
        <fullName evidence="7">Thiamine pyrophosphate enzyme N-terminal TPP-binding domain-containing protein</fullName>
    </recommendedName>
</protein>
<dbReference type="InterPro" id="IPR029035">
    <property type="entry name" value="DHS-like_NAD/FAD-binding_dom"/>
</dbReference>
<name>A0A2M7U0Q8_9BACT</name>
<dbReference type="EMBL" id="PFOB01000020">
    <property type="protein sequence ID" value="PIZ63492.1"/>
    <property type="molecule type" value="Genomic_DNA"/>
</dbReference>
<comment type="caution">
    <text evidence="5">The sequence shown here is derived from an EMBL/GenBank/DDBJ whole genome shotgun (WGS) entry which is preliminary data.</text>
</comment>
<dbReference type="InterPro" id="IPR029061">
    <property type="entry name" value="THDP-binding"/>
</dbReference>
<dbReference type="Gene3D" id="3.40.50.970">
    <property type="match status" value="2"/>
</dbReference>
<comment type="similarity">
    <text evidence="1">Belongs to the TPP enzyme family.</text>
</comment>
<dbReference type="GO" id="GO:0003984">
    <property type="term" value="F:acetolactate synthase activity"/>
    <property type="evidence" value="ECO:0007669"/>
    <property type="project" value="TreeGrafter"/>
</dbReference>
<evidence type="ECO:0000256" key="2">
    <source>
        <dbReference type="ARBA" id="ARBA00023052"/>
    </source>
</evidence>
<evidence type="ECO:0008006" key="7">
    <source>
        <dbReference type="Google" id="ProtNLM"/>
    </source>
</evidence>
<dbReference type="SUPFAM" id="SSF52518">
    <property type="entry name" value="Thiamin diphosphate-binding fold (THDP-binding)"/>
    <property type="match status" value="2"/>
</dbReference>
<gene>
    <name evidence="5" type="ORF">COY16_01945</name>
</gene>
<dbReference type="InterPro" id="IPR045229">
    <property type="entry name" value="TPP_enz"/>
</dbReference>
<dbReference type="GO" id="GO:0009097">
    <property type="term" value="P:isoleucine biosynthetic process"/>
    <property type="evidence" value="ECO:0007669"/>
    <property type="project" value="TreeGrafter"/>
</dbReference>